<name>A0A1G2BKI2_9BACT</name>
<organism evidence="1 2">
    <name type="scientific">Candidatus Komeilibacteria bacterium RIFCSPHIGHO2_01_FULL_52_14</name>
    <dbReference type="NCBI Taxonomy" id="1798549"/>
    <lineage>
        <taxon>Bacteria</taxon>
        <taxon>Candidatus Komeiliibacteriota</taxon>
    </lineage>
</organism>
<reference evidence="1 2" key="1">
    <citation type="journal article" date="2016" name="Nat. Commun.">
        <title>Thousands of microbial genomes shed light on interconnected biogeochemical processes in an aquifer system.</title>
        <authorList>
            <person name="Anantharaman K."/>
            <person name="Brown C.T."/>
            <person name="Hug L.A."/>
            <person name="Sharon I."/>
            <person name="Castelle C.J."/>
            <person name="Probst A.J."/>
            <person name="Thomas B.C."/>
            <person name="Singh A."/>
            <person name="Wilkins M.J."/>
            <person name="Karaoz U."/>
            <person name="Brodie E.L."/>
            <person name="Williams K.H."/>
            <person name="Hubbard S.S."/>
            <person name="Banfield J.F."/>
        </authorList>
    </citation>
    <scope>NUCLEOTIDE SEQUENCE [LARGE SCALE GENOMIC DNA]</scope>
</reference>
<evidence type="ECO:0008006" key="3">
    <source>
        <dbReference type="Google" id="ProtNLM"/>
    </source>
</evidence>
<protein>
    <recommendedName>
        <fullName evidence="3">Polymerase nucleotidyl transferase domain-containing protein</fullName>
    </recommendedName>
</protein>
<dbReference type="Proteomes" id="UP000177817">
    <property type="component" value="Unassembled WGS sequence"/>
</dbReference>
<dbReference type="Gene3D" id="3.30.460.10">
    <property type="entry name" value="Beta Polymerase, domain 2"/>
    <property type="match status" value="1"/>
</dbReference>
<gene>
    <name evidence="1" type="ORF">A2677_00630</name>
</gene>
<accession>A0A1G2BKI2</accession>
<evidence type="ECO:0000313" key="1">
    <source>
        <dbReference type="EMBL" id="OGY89704.1"/>
    </source>
</evidence>
<dbReference type="EMBL" id="MHKK01000026">
    <property type="protein sequence ID" value="OGY89704.1"/>
    <property type="molecule type" value="Genomic_DNA"/>
</dbReference>
<dbReference type="AlphaFoldDB" id="A0A1G2BKI2"/>
<evidence type="ECO:0000313" key="2">
    <source>
        <dbReference type="Proteomes" id="UP000177817"/>
    </source>
</evidence>
<proteinExistence type="predicted"/>
<dbReference type="InterPro" id="IPR043519">
    <property type="entry name" value="NT_sf"/>
</dbReference>
<comment type="caution">
    <text evidence="1">The sequence shown here is derived from an EMBL/GenBank/DDBJ whole genome shotgun (WGS) entry which is preliminary data.</text>
</comment>
<dbReference type="SUPFAM" id="SSF81301">
    <property type="entry name" value="Nucleotidyltransferase"/>
    <property type="match status" value="1"/>
</dbReference>
<sequence length="318" mass="37413">MTKLEKSIMKTIAYFDMLGYPLTVTETWKWLYKPDVPASERTYDAVEKALESKTLSAIFARVEAFYCFIGREQAVFERKVRNVRVDRQMRKAVLLAKILRFIPYVRMLALVSSISTGNVKEDSDIDLFIVTQKNRIWLTRLLVVGVLKILRKRPTAQRKKDMFCASFFVSEDALNIESGSFGHDDISYQYYVASIVPLYETHKTYEKFLEANRWLSAYLPNAYHEERLTWEVACPAWLSVLHGVIAIILWPLFNGPLSDWYPNMQLKIMPVQLKELANIDSRVIITDWMLKFHDKDNRQELKHRWSERVQLYERHGAR</sequence>